<dbReference type="KEGG" id="mflg:ABS361_12980"/>
<dbReference type="AlphaFoldDB" id="A0AAU7X4P4"/>
<organism evidence="1">
    <name type="scientific">Methyloraptor flagellatus</name>
    <dbReference type="NCBI Taxonomy" id="3162530"/>
    <lineage>
        <taxon>Bacteria</taxon>
        <taxon>Pseudomonadati</taxon>
        <taxon>Pseudomonadota</taxon>
        <taxon>Alphaproteobacteria</taxon>
        <taxon>Hyphomicrobiales</taxon>
        <taxon>Ancalomicrobiaceae</taxon>
        <taxon>Methyloraptor</taxon>
    </lineage>
</organism>
<name>A0AAU7X4P4_9HYPH</name>
<proteinExistence type="predicted"/>
<protein>
    <submittedName>
        <fullName evidence="1">Uncharacterized protein</fullName>
    </submittedName>
</protein>
<gene>
    <name evidence="1" type="ORF">ABS361_12980</name>
</gene>
<reference evidence="1" key="1">
    <citation type="submission" date="2024-06" db="EMBL/GenBank/DDBJ databases">
        <title>Methylostella associata gen. nov., sp. nov., a novel Ancalomicrobiaceae-affiliated facultatively methylotrophic bacteria that feed on methanotrophs of the genus Methylococcus.</title>
        <authorList>
            <person name="Saltykova V."/>
            <person name="Danilova O.V."/>
            <person name="Oshkin I.Y."/>
            <person name="Belova S.E."/>
            <person name="Pimenov N.V."/>
            <person name="Dedysh S.N."/>
        </authorList>
    </citation>
    <scope>NUCLEOTIDE SEQUENCE</scope>
    <source>
        <strain evidence="1">S20</strain>
    </source>
</reference>
<dbReference type="EMBL" id="CP158568">
    <property type="protein sequence ID" value="XBY43019.1"/>
    <property type="molecule type" value="Genomic_DNA"/>
</dbReference>
<dbReference type="RefSeq" id="WP_407048121.1">
    <property type="nucleotide sequence ID" value="NZ_CP158568.1"/>
</dbReference>
<sequence length="93" mass="10255">MISREDIIGLCDLTEDEVAAIAEHEHIPDVAAAALGNYLVHMDKGAARIRDMIIEDIRAALDDGDVEHAGRLLMALRHLLSEHPEAASERPRH</sequence>
<accession>A0AAU7X4P4</accession>
<evidence type="ECO:0000313" key="1">
    <source>
        <dbReference type="EMBL" id="XBY43019.1"/>
    </source>
</evidence>